<dbReference type="Pfam" id="PF00858">
    <property type="entry name" value="ASC"/>
    <property type="match status" value="1"/>
</dbReference>
<evidence type="ECO:0000313" key="12">
    <source>
        <dbReference type="EMBL" id="CEK98551.1"/>
    </source>
</evidence>
<keyword evidence="6" id="KW-0915">Sodium</keyword>
<dbReference type="PANTHER" id="PTHR11690">
    <property type="entry name" value="AMILORIDE-SENSITIVE SODIUM CHANNEL-RELATED"/>
    <property type="match status" value="1"/>
</dbReference>
<evidence type="ECO:0000256" key="10">
    <source>
        <dbReference type="ARBA" id="ARBA00023303"/>
    </source>
</evidence>
<keyword evidence="9 11" id="KW-0739">Sodium transport</keyword>
<feature type="non-terminal residue" evidence="12">
    <location>
        <position position="85"/>
    </location>
</feature>
<gene>
    <name evidence="12" type="primary">ORF219005</name>
</gene>
<keyword evidence="5" id="KW-1133">Transmembrane helix</keyword>
<evidence type="ECO:0000256" key="2">
    <source>
        <dbReference type="ARBA" id="ARBA00022448"/>
    </source>
</evidence>
<evidence type="ECO:0000256" key="11">
    <source>
        <dbReference type="RuleBase" id="RU000679"/>
    </source>
</evidence>
<dbReference type="GO" id="GO:0015280">
    <property type="term" value="F:ligand-gated sodium channel activity"/>
    <property type="evidence" value="ECO:0007669"/>
    <property type="project" value="TreeGrafter"/>
</dbReference>
<evidence type="ECO:0000256" key="8">
    <source>
        <dbReference type="ARBA" id="ARBA00023136"/>
    </source>
</evidence>
<keyword evidence="3 11" id="KW-0894">Sodium channel</keyword>
<dbReference type="Gene3D" id="2.60.470.10">
    <property type="entry name" value="Acid-sensing ion channels like domains"/>
    <property type="match status" value="1"/>
</dbReference>
<accession>A0A0B7C1Q9</accession>
<keyword evidence="2 11" id="KW-0813">Transport</keyword>
<sequence>ETAEAYNTSRLLLDDMYLDTAHKKEDLIVACEWENEECGPHNFTEVLTDQGVCYSFNDNMLSPLFSSRTGPGSGLKLTLNVEQYD</sequence>
<evidence type="ECO:0000256" key="5">
    <source>
        <dbReference type="ARBA" id="ARBA00022989"/>
    </source>
</evidence>
<reference evidence="12" key="1">
    <citation type="submission" date="2014-12" db="EMBL/GenBank/DDBJ databases">
        <title>Insight into the proteome of Arion vulgaris.</title>
        <authorList>
            <person name="Aradska J."/>
            <person name="Bulat T."/>
            <person name="Smidak R."/>
            <person name="Sarate P."/>
            <person name="Gangsoo J."/>
            <person name="Sialana F."/>
            <person name="Bilban M."/>
            <person name="Lubec G."/>
        </authorList>
    </citation>
    <scope>NUCLEOTIDE SEQUENCE</scope>
    <source>
        <tissue evidence="12">Skin</tissue>
    </source>
</reference>
<keyword evidence="4 11" id="KW-0812">Transmembrane</keyword>
<evidence type="ECO:0000256" key="6">
    <source>
        <dbReference type="ARBA" id="ARBA00023053"/>
    </source>
</evidence>
<proteinExistence type="inferred from homology"/>
<organism evidence="12">
    <name type="scientific">Arion vulgaris</name>
    <dbReference type="NCBI Taxonomy" id="1028688"/>
    <lineage>
        <taxon>Eukaryota</taxon>
        <taxon>Metazoa</taxon>
        <taxon>Spiralia</taxon>
        <taxon>Lophotrochozoa</taxon>
        <taxon>Mollusca</taxon>
        <taxon>Gastropoda</taxon>
        <taxon>Heterobranchia</taxon>
        <taxon>Euthyneura</taxon>
        <taxon>Panpulmonata</taxon>
        <taxon>Eupulmonata</taxon>
        <taxon>Stylommatophora</taxon>
        <taxon>Helicina</taxon>
        <taxon>Arionoidea</taxon>
        <taxon>Arionidae</taxon>
        <taxon>Arion</taxon>
    </lineage>
</organism>
<dbReference type="InterPro" id="IPR001873">
    <property type="entry name" value="ENaC"/>
</dbReference>
<keyword evidence="8" id="KW-0472">Membrane</keyword>
<dbReference type="EMBL" id="HACG01051680">
    <property type="protein sequence ID" value="CEK98551.1"/>
    <property type="molecule type" value="Transcribed_RNA"/>
</dbReference>
<comment type="similarity">
    <text evidence="11">Belongs to the amiloride-sensitive sodium channel (TC 1.A.6) family.</text>
</comment>
<dbReference type="AlphaFoldDB" id="A0A0B7C1Q9"/>
<name>A0A0B7C1Q9_9EUPU</name>
<evidence type="ECO:0000256" key="1">
    <source>
        <dbReference type="ARBA" id="ARBA00004141"/>
    </source>
</evidence>
<keyword evidence="7 11" id="KW-0406">Ion transport</keyword>
<evidence type="ECO:0000256" key="3">
    <source>
        <dbReference type="ARBA" id="ARBA00022461"/>
    </source>
</evidence>
<comment type="subcellular location">
    <subcellularLocation>
        <location evidence="1">Membrane</location>
        <topology evidence="1">Multi-pass membrane protein</topology>
    </subcellularLocation>
</comment>
<dbReference type="GO" id="GO:0005886">
    <property type="term" value="C:plasma membrane"/>
    <property type="evidence" value="ECO:0007669"/>
    <property type="project" value="TreeGrafter"/>
</dbReference>
<evidence type="ECO:0000256" key="9">
    <source>
        <dbReference type="ARBA" id="ARBA00023201"/>
    </source>
</evidence>
<keyword evidence="10 11" id="KW-0407">Ion channel</keyword>
<evidence type="ECO:0000256" key="7">
    <source>
        <dbReference type="ARBA" id="ARBA00023065"/>
    </source>
</evidence>
<evidence type="ECO:0000256" key="4">
    <source>
        <dbReference type="ARBA" id="ARBA00022692"/>
    </source>
</evidence>
<feature type="non-terminal residue" evidence="12">
    <location>
        <position position="1"/>
    </location>
</feature>
<protein>
    <submittedName>
        <fullName evidence="12">Uncharacterized protein</fullName>
    </submittedName>
</protein>